<dbReference type="Proteomes" id="UP001419268">
    <property type="component" value="Unassembled WGS sequence"/>
</dbReference>
<organism evidence="1 2">
    <name type="scientific">Stephania cephalantha</name>
    <dbReference type="NCBI Taxonomy" id="152367"/>
    <lineage>
        <taxon>Eukaryota</taxon>
        <taxon>Viridiplantae</taxon>
        <taxon>Streptophyta</taxon>
        <taxon>Embryophyta</taxon>
        <taxon>Tracheophyta</taxon>
        <taxon>Spermatophyta</taxon>
        <taxon>Magnoliopsida</taxon>
        <taxon>Ranunculales</taxon>
        <taxon>Menispermaceae</taxon>
        <taxon>Menispermoideae</taxon>
        <taxon>Cissampelideae</taxon>
        <taxon>Stephania</taxon>
    </lineage>
</organism>
<sequence>MSAPPPKSPNPTSSVSVSSFSALRSAIRSSPLFFLLRSALRSSRLSLLFDRLVSLSLSGHRPPNPQPPTSLSSPLSALNSLSLVSPSLGRSRLSVLAPATALSLSLVSLLVRALTRASPLASVNVAALADAGAFASAISPSLILRDFLQVTRLLDQRYWHSARL</sequence>
<dbReference type="AlphaFoldDB" id="A0AAP0F993"/>
<keyword evidence="2" id="KW-1185">Reference proteome</keyword>
<protein>
    <submittedName>
        <fullName evidence="1">Uncharacterized protein</fullName>
    </submittedName>
</protein>
<proteinExistence type="predicted"/>
<name>A0AAP0F993_9MAGN</name>
<gene>
    <name evidence="1" type="ORF">Scep_021606</name>
</gene>
<reference evidence="1 2" key="1">
    <citation type="submission" date="2024-01" db="EMBL/GenBank/DDBJ databases">
        <title>Genome assemblies of Stephania.</title>
        <authorList>
            <person name="Yang L."/>
        </authorList>
    </citation>
    <scope>NUCLEOTIDE SEQUENCE [LARGE SCALE GENOMIC DNA]</scope>
    <source>
        <strain evidence="1">JXDWG</strain>
        <tissue evidence="1">Leaf</tissue>
    </source>
</reference>
<dbReference type="EMBL" id="JBBNAG010000009">
    <property type="protein sequence ID" value="KAK9104762.1"/>
    <property type="molecule type" value="Genomic_DNA"/>
</dbReference>
<evidence type="ECO:0000313" key="2">
    <source>
        <dbReference type="Proteomes" id="UP001419268"/>
    </source>
</evidence>
<accession>A0AAP0F993</accession>
<comment type="caution">
    <text evidence="1">The sequence shown here is derived from an EMBL/GenBank/DDBJ whole genome shotgun (WGS) entry which is preliminary data.</text>
</comment>
<evidence type="ECO:0000313" key="1">
    <source>
        <dbReference type="EMBL" id="KAK9104762.1"/>
    </source>
</evidence>